<dbReference type="OrthoDB" id="9765386at2"/>
<organism evidence="1 2">
    <name type="scientific">Paraclostridium sordellii</name>
    <name type="common">Clostridium sordellii</name>
    <dbReference type="NCBI Taxonomy" id="1505"/>
    <lineage>
        <taxon>Bacteria</taxon>
        <taxon>Bacillati</taxon>
        <taxon>Bacillota</taxon>
        <taxon>Clostridia</taxon>
        <taxon>Peptostreptococcales</taxon>
        <taxon>Peptostreptococcaceae</taxon>
        <taxon>Paraclostridium</taxon>
    </lineage>
</organism>
<accession>A0A0C7R5E9</accession>
<proteinExistence type="predicted"/>
<dbReference type="InterPro" id="IPR006430">
    <property type="entry name" value="Phage_portal_PBSX"/>
</dbReference>
<dbReference type="EMBL" id="CEKZ01000003">
    <property type="protein sequence ID" value="CEQ04095.1"/>
    <property type="molecule type" value="Genomic_DNA"/>
</dbReference>
<dbReference type="InterPro" id="IPR016753">
    <property type="entry name" value="PBSX_Firmicutes"/>
</dbReference>
<dbReference type="AlphaFoldDB" id="A0A0C7R5E9"/>
<protein>
    <submittedName>
        <fullName evidence="1">Phage portal protein</fullName>
    </submittedName>
</protein>
<name>A0A0C7R5E9_PARSO</name>
<dbReference type="NCBIfam" id="TIGR01540">
    <property type="entry name" value="portal_PBSX"/>
    <property type="match status" value="1"/>
</dbReference>
<evidence type="ECO:0000313" key="1">
    <source>
        <dbReference type="EMBL" id="CEQ04095.1"/>
    </source>
</evidence>
<dbReference type="RefSeq" id="WP_055342159.1">
    <property type="nucleotide sequence ID" value="NZ_CEKZ01000003.1"/>
</dbReference>
<sequence length="514" mass="59215">MTKQQVRIKKIDGSSISRSKQIDDIFSDFYTQGFIIQPEMNIEALARITENSDILQVCIEAYKTNIVGFGYNLDYNFDYKEEKFKNKAADEDWSKYELFLKYCNFDERFTGVLKKFIDDRERLGYATMECIADETGEISEIQHIAAHTIRLCKESDPIEVEEIITDSKGNERKIKRWKKFKKFIQMVGSKQVYFKELGDPRKLNRITGEYIKEGQEINIDDEANSIIFDNIYCPYTPYGLPRYIGVLVKMMGSRSADELNFKYFDEGRHIPLAVVVENGQLTQDSVDLLSQAKGSNAQHKYLILEAEPFTDEEGINLDEKKSNVKIRFEKLAEIMQDDALFLEYLEDNRDAVRSSFRIAPIYTGDTQDYNKATAETAKQITEEQTFEPAREDLADLLNKKLMKELDIRYVELKFKGPKITDDTEIAKALAPYIAAGVPTPNMLLDSLGKLLGKEFEPLKEEWSDVPLQVYLANKNNISKPMFDENNPISKAYNIQNVINPLKELQKTIEGALNE</sequence>
<dbReference type="Proteomes" id="UP000049127">
    <property type="component" value="Unassembled WGS sequence"/>
</dbReference>
<evidence type="ECO:0000313" key="2">
    <source>
        <dbReference type="Proteomes" id="UP000049127"/>
    </source>
</evidence>
<dbReference type="PIRSF" id="PIRSF019260">
    <property type="entry name" value="PBSX_XkdE_prd"/>
    <property type="match status" value="1"/>
</dbReference>
<reference evidence="1 2" key="1">
    <citation type="submission" date="2015-01" db="EMBL/GenBank/DDBJ databases">
        <authorList>
            <person name="Aslett A.Martin."/>
            <person name="De Silva Nishadi"/>
        </authorList>
    </citation>
    <scope>NUCLEOTIDE SEQUENCE [LARGE SCALE GENOMIC DNA]</scope>
    <source>
        <strain evidence="1 2">R28058</strain>
    </source>
</reference>
<gene>
    <name evidence="1" type="ORF">R28058_18281</name>
</gene>